<evidence type="ECO:0000259" key="14">
    <source>
        <dbReference type="Pfam" id="PF07715"/>
    </source>
</evidence>
<evidence type="ECO:0000256" key="6">
    <source>
        <dbReference type="ARBA" id="ARBA00023077"/>
    </source>
</evidence>
<keyword evidence="4 10" id="KW-0812">Transmembrane</keyword>
<keyword evidence="6 11" id="KW-0798">TonB box</keyword>
<comment type="subcellular location">
    <subcellularLocation>
        <location evidence="1 10">Cell outer membrane</location>
        <topology evidence="1 10">Multi-pass membrane protein</topology>
    </subcellularLocation>
</comment>
<dbReference type="InterPro" id="IPR012910">
    <property type="entry name" value="Plug_dom"/>
</dbReference>
<dbReference type="InterPro" id="IPR039426">
    <property type="entry name" value="TonB-dep_rcpt-like"/>
</dbReference>
<reference evidence="15 16" key="1">
    <citation type="submission" date="2022-11" db="EMBL/GenBank/DDBJ databases">
        <title>Minimal conservation of predation-associated metabolite biosynthetic gene clusters underscores biosynthetic potential of Myxococcota including descriptions for ten novel species: Archangium lansinium sp. nov., Myxococcus landrumus sp. nov., Nannocystis bai.</title>
        <authorList>
            <person name="Ahearne A."/>
            <person name="Stevens C."/>
            <person name="Dowd S."/>
        </authorList>
    </citation>
    <scope>NUCLEOTIDE SEQUENCE [LARGE SCALE GENOMIC DNA]</scope>
    <source>
        <strain evidence="15 16">BB15-2</strain>
    </source>
</reference>
<keyword evidence="16" id="KW-1185">Reference proteome</keyword>
<organism evidence="15 16">
    <name type="scientific">Nannocystis bainbridge</name>
    <dbReference type="NCBI Taxonomy" id="2995303"/>
    <lineage>
        <taxon>Bacteria</taxon>
        <taxon>Pseudomonadati</taxon>
        <taxon>Myxococcota</taxon>
        <taxon>Polyangia</taxon>
        <taxon>Nannocystales</taxon>
        <taxon>Nannocystaceae</taxon>
        <taxon>Nannocystis</taxon>
    </lineage>
</organism>
<feature type="domain" description="TonB-dependent receptor plug" evidence="14">
    <location>
        <begin position="93"/>
        <end position="195"/>
    </location>
</feature>
<feature type="compositionally biased region" description="Low complexity" evidence="12">
    <location>
        <begin position="61"/>
        <end position="79"/>
    </location>
</feature>
<comment type="similarity">
    <text evidence="10 11">Belongs to the TonB-dependent receptor family.</text>
</comment>
<evidence type="ECO:0000256" key="7">
    <source>
        <dbReference type="ARBA" id="ARBA00023136"/>
    </source>
</evidence>
<keyword evidence="9 10" id="KW-0998">Cell outer membrane</keyword>
<dbReference type="Proteomes" id="UP001221686">
    <property type="component" value="Unassembled WGS sequence"/>
</dbReference>
<evidence type="ECO:0000256" key="11">
    <source>
        <dbReference type="RuleBase" id="RU003357"/>
    </source>
</evidence>
<gene>
    <name evidence="15" type="ORF">POL25_17300</name>
</gene>
<comment type="caution">
    <text evidence="15">The sequence shown here is derived from an EMBL/GenBank/DDBJ whole genome shotgun (WGS) entry which is preliminary data.</text>
</comment>
<dbReference type="InterPro" id="IPR000531">
    <property type="entry name" value="Beta-barrel_TonB"/>
</dbReference>
<evidence type="ECO:0000256" key="5">
    <source>
        <dbReference type="ARBA" id="ARBA00022729"/>
    </source>
</evidence>
<dbReference type="SUPFAM" id="SSF56935">
    <property type="entry name" value="Porins"/>
    <property type="match status" value="1"/>
</dbReference>
<keyword evidence="7 10" id="KW-0472">Membrane</keyword>
<dbReference type="InterPro" id="IPR036942">
    <property type="entry name" value="Beta-barrel_TonB_sf"/>
</dbReference>
<name>A0ABT5E1S2_9BACT</name>
<evidence type="ECO:0000259" key="13">
    <source>
        <dbReference type="Pfam" id="PF00593"/>
    </source>
</evidence>
<protein>
    <submittedName>
        <fullName evidence="15">TonB-dependent receptor</fullName>
    </submittedName>
</protein>
<dbReference type="PROSITE" id="PS52016">
    <property type="entry name" value="TONB_DEPENDENT_REC_3"/>
    <property type="match status" value="1"/>
</dbReference>
<evidence type="ECO:0000313" key="16">
    <source>
        <dbReference type="Proteomes" id="UP001221686"/>
    </source>
</evidence>
<feature type="compositionally biased region" description="Pro residues" evidence="12">
    <location>
        <begin position="49"/>
        <end position="60"/>
    </location>
</feature>
<dbReference type="InterPro" id="IPR037066">
    <property type="entry name" value="Plug_dom_sf"/>
</dbReference>
<accession>A0ABT5E1S2</accession>
<evidence type="ECO:0000256" key="2">
    <source>
        <dbReference type="ARBA" id="ARBA00022448"/>
    </source>
</evidence>
<sequence length="773" mass="84520">MARQSAAPVVSPLRSSWLVVAALVVLARPVAAAPAPVLRTMPEGTGPKGPVPEGPAPPAAAPTRLTRAAAEQARTVGRTTVRDTRAQDSHDTRAASVVTRRDLEERLPRSAPDALRFEPGVYVQQTAHGQGSPYVRGLTGQQTVMMFDGIRLNNSTFRYGPNQYFFTIDSRTLQRLEVLRGAASTRYGSDAMGGALLATPIDPSLELGNRRGWYGHSKAMLRSGTADGEMGGRAQLDVGWKGKVGLFGGVGYRDVGLLRSGGKVLSPATGQPVKSPLFAADGVTQRGTGFREFTADARLVYRVNDKHRLTLGYYDYRQFDAPRTDRCPPVTAPQSECLWYDEQFRTLVYGAWDVSDGPAAAETVRWTLSYQHQHERRRFDRGAESTYRIIGRDEVYSLGTGLNIATKRFELARGVDFKVHYGLDAYFDTLRSHAWNTFLDVGITTPSTSQYASGSRYLTSGLWTEATLGLFDRVELRAGGRGSLVVANAPGNLDPRVGRRPIDQTWGGGVGGGGIAVRLVDGLRWITNLDQGFRAPNLDDLTSRQATGAGQQYENPNLRPERALSLETGFRVERPRVQLQLFAFQSWIDRLITRVRFDRDQCPPDDNLCGAAVYNVTLANIAGTSHIRGLDGAVRLLLPKGFGMRATAAYTWGDGPNPVSGLEPARVPLSRIPPLNGTVEISWRHRHGMFASSALRWARPQTRLTETDKNDQRIPQGGSPGFAVLDLRAGYRLQQHALVVLVLENVTNAAYRYHGSSINGPGRGLNVLVEVGF</sequence>
<dbReference type="Pfam" id="PF00593">
    <property type="entry name" value="TonB_dep_Rec_b-barrel"/>
    <property type="match status" value="1"/>
</dbReference>
<dbReference type="EMBL" id="JAQNDL010000001">
    <property type="protein sequence ID" value="MDC0718666.1"/>
    <property type="molecule type" value="Genomic_DNA"/>
</dbReference>
<dbReference type="Gene3D" id="2.40.170.20">
    <property type="entry name" value="TonB-dependent receptor, beta-barrel domain"/>
    <property type="match status" value="1"/>
</dbReference>
<dbReference type="PANTHER" id="PTHR30069:SF29">
    <property type="entry name" value="HEMOGLOBIN AND HEMOGLOBIN-HAPTOGLOBIN-BINDING PROTEIN 1-RELATED"/>
    <property type="match status" value="1"/>
</dbReference>
<proteinExistence type="inferred from homology"/>
<feature type="domain" description="TonB-dependent receptor-like beta-barrel" evidence="13">
    <location>
        <begin position="356"/>
        <end position="738"/>
    </location>
</feature>
<evidence type="ECO:0000256" key="3">
    <source>
        <dbReference type="ARBA" id="ARBA00022452"/>
    </source>
</evidence>
<evidence type="ECO:0000256" key="4">
    <source>
        <dbReference type="ARBA" id="ARBA00022692"/>
    </source>
</evidence>
<dbReference type="Pfam" id="PF07715">
    <property type="entry name" value="Plug"/>
    <property type="match status" value="1"/>
</dbReference>
<evidence type="ECO:0000256" key="8">
    <source>
        <dbReference type="ARBA" id="ARBA00023170"/>
    </source>
</evidence>
<dbReference type="RefSeq" id="WP_272087145.1">
    <property type="nucleotide sequence ID" value="NZ_JAQNDL010000001.1"/>
</dbReference>
<dbReference type="CDD" id="cd01347">
    <property type="entry name" value="ligand_gated_channel"/>
    <property type="match status" value="1"/>
</dbReference>
<dbReference type="PANTHER" id="PTHR30069">
    <property type="entry name" value="TONB-DEPENDENT OUTER MEMBRANE RECEPTOR"/>
    <property type="match status" value="1"/>
</dbReference>
<evidence type="ECO:0000256" key="9">
    <source>
        <dbReference type="ARBA" id="ARBA00023237"/>
    </source>
</evidence>
<keyword evidence="3 10" id="KW-1134">Transmembrane beta strand</keyword>
<keyword evidence="8 15" id="KW-0675">Receptor</keyword>
<evidence type="ECO:0000256" key="12">
    <source>
        <dbReference type="SAM" id="MobiDB-lite"/>
    </source>
</evidence>
<feature type="compositionally biased region" description="Basic and acidic residues" evidence="12">
    <location>
        <begin position="80"/>
        <end position="96"/>
    </location>
</feature>
<keyword evidence="2 10" id="KW-0813">Transport</keyword>
<evidence type="ECO:0000256" key="10">
    <source>
        <dbReference type="PROSITE-ProRule" id="PRU01360"/>
    </source>
</evidence>
<dbReference type="Gene3D" id="2.170.130.10">
    <property type="entry name" value="TonB-dependent receptor, plug domain"/>
    <property type="match status" value="1"/>
</dbReference>
<feature type="region of interest" description="Disordered" evidence="12">
    <location>
        <begin position="39"/>
        <end position="96"/>
    </location>
</feature>
<evidence type="ECO:0000256" key="1">
    <source>
        <dbReference type="ARBA" id="ARBA00004571"/>
    </source>
</evidence>
<evidence type="ECO:0000313" key="15">
    <source>
        <dbReference type="EMBL" id="MDC0718666.1"/>
    </source>
</evidence>
<keyword evidence="5" id="KW-0732">Signal</keyword>